<organism evidence="1 2">
    <name type="scientific">Rotaria sordida</name>
    <dbReference type="NCBI Taxonomy" id="392033"/>
    <lineage>
        <taxon>Eukaryota</taxon>
        <taxon>Metazoa</taxon>
        <taxon>Spiralia</taxon>
        <taxon>Gnathifera</taxon>
        <taxon>Rotifera</taxon>
        <taxon>Eurotatoria</taxon>
        <taxon>Bdelloidea</taxon>
        <taxon>Philodinida</taxon>
        <taxon>Philodinidae</taxon>
        <taxon>Rotaria</taxon>
    </lineage>
</organism>
<comment type="caution">
    <text evidence="1">The sequence shown here is derived from an EMBL/GenBank/DDBJ whole genome shotgun (WGS) entry which is preliminary data.</text>
</comment>
<feature type="non-terminal residue" evidence="1">
    <location>
        <position position="1"/>
    </location>
</feature>
<evidence type="ECO:0000313" key="1">
    <source>
        <dbReference type="EMBL" id="CAF3944882.1"/>
    </source>
</evidence>
<accession>A0A819KGJ1</accession>
<dbReference type="Proteomes" id="UP000663874">
    <property type="component" value="Unassembled WGS sequence"/>
</dbReference>
<dbReference type="AlphaFoldDB" id="A0A819KGJ1"/>
<protein>
    <submittedName>
        <fullName evidence="1">Uncharacterized protein</fullName>
    </submittedName>
</protein>
<proteinExistence type="predicted"/>
<dbReference type="EMBL" id="CAJOBE010004730">
    <property type="protein sequence ID" value="CAF3944882.1"/>
    <property type="molecule type" value="Genomic_DNA"/>
</dbReference>
<name>A0A819KGJ1_9BILA</name>
<evidence type="ECO:0000313" key="2">
    <source>
        <dbReference type="Proteomes" id="UP000663874"/>
    </source>
</evidence>
<gene>
    <name evidence="1" type="ORF">FNK824_LOCUS22882</name>
</gene>
<reference evidence="1" key="1">
    <citation type="submission" date="2021-02" db="EMBL/GenBank/DDBJ databases">
        <authorList>
            <person name="Nowell W R."/>
        </authorList>
    </citation>
    <scope>NUCLEOTIDE SEQUENCE</scope>
</reference>
<sequence>IITGYLQKQIYLSSGFLDSYQITIHLEQIDTVATITINICLIGKTNKSPILYGLQQAKTYNDTVPPDCRRSVQHDEYYVQFI</sequence>